<evidence type="ECO:0000256" key="1">
    <source>
        <dbReference type="ARBA" id="ARBA00004127"/>
    </source>
</evidence>
<dbReference type="PANTHER" id="PTHR21624:SF1">
    <property type="entry name" value="ALKYLGLYCEROL MONOOXYGENASE"/>
    <property type="match status" value="1"/>
</dbReference>
<evidence type="ECO:0000259" key="8">
    <source>
        <dbReference type="Pfam" id="PF04116"/>
    </source>
</evidence>
<dbReference type="GO" id="GO:0005506">
    <property type="term" value="F:iron ion binding"/>
    <property type="evidence" value="ECO:0007669"/>
    <property type="project" value="InterPro"/>
</dbReference>
<dbReference type="EMBL" id="QKRA01000006">
    <property type="protein sequence ID" value="RDL43772.1"/>
    <property type="molecule type" value="Genomic_DNA"/>
</dbReference>
<dbReference type="GO" id="GO:0006643">
    <property type="term" value="P:membrane lipid metabolic process"/>
    <property type="evidence" value="ECO:0007669"/>
    <property type="project" value="TreeGrafter"/>
</dbReference>
<feature type="transmembrane region" description="Helical" evidence="7">
    <location>
        <begin position="141"/>
        <end position="166"/>
    </location>
</feature>
<feature type="transmembrane region" description="Helical" evidence="7">
    <location>
        <begin position="6"/>
        <end position="23"/>
    </location>
</feature>
<accession>A0A370U7N7</accession>
<dbReference type="GO" id="GO:0050479">
    <property type="term" value="F:glyceryl-ether monooxygenase activity"/>
    <property type="evidence" value="ECO:0007669"/>
    <property type="project" value="TreeGrafter"/>
</dbReference>
<dbReference type="RefSeq" id="WP_115468690.1">
    <property type="nucleotide sequence ID" value="NZ_QKRA01000006.1"/>
</dbReference>
<evidence type="ECO:0000256" key="6">
    <source>
        <dbReference type="ARBA" id="ARBA00023136"/>
    </source>
</evidence>
<keyword evidence="2 7" id="KW-0812">Transmembrane</keyword>
<evidence type="ECO:0000256" key="5">
    <source>
        <dbReference type="ARBA" id="ARBA00023098"/>
    </source>
</evidence>
<dbReference type="GO" id="GO:0008610">
    <property type="term" value="P:lipid biosynthetic process"/>
    <property type="evidence" value="ECO:0007669"/>
    <property type="project" value="InterPro"/>
</dbReference>
<evidence type="ECO:0000256" key="7">
    <source>
        <dbReference type="SAM" id="Phobius"/>
    </source>
</evidence>
<name>A0A370U7N7_9GAMM</name>
<dbReference type="GO" id="GO:0016020">
    <property type="term" value="C:membrane"/>
    <property type="evidence" value="ECO:0007669"/>
    <property type="project" value="GOC"/>
</dbReference>
<reference evidence="9 10" key="1">
    <citation type="submission" date="2018-06" db="EMBL/GenBank/DDBJ databases">
        <title>Marinomonas sp. YLB-05 draft genome sequence.</title>
        <authorList>
            <person name="Yu L."/>
            <person name="Tang X."/>
        </authorList>
    </citation>
    <scope>NUCLEOTIDE SEQUENCE [LARGE SCALE GENOMIC DNA]</scope>
    <source>
        <strain evidence="9 10">YLB-05</strain>
    </source>
</reference>
<keyword evidence="3 7" id="KW-1133">Transmembrane helix</keyword>
<evidence type="ECO:0000256" key="4">
    <source>
        <dbReference type="ARBA" id="ARBA00023002"/>
    </source>
</evidence>
<feature type="transmembrane region" description="Helical" evidence="7">
    <location>
        <begin position="76"/>
        <end position="95"/>
    </location>
</feature>
<evidence type="ECO:0000313" key="9">
    <source>
        <dbReference type="EMBL" id="RDL43772.1"/>
    </source>
</evidence>
<evidence type="ECO:0000256" key="2">
    <source>
        <dbReference type="ARBA" id="ARBA00022692"/>
    </source>
</evidence>
<evidence type="ECO:0000313" key="10">
    <source>
        <dbReference type="Proteomes" id="UP000254326"/>
    </source>
</evidence>
<dbReference type="InterPro" id="IPR051689">
    <property type="entry name" value="Sterol_desaturase/TMEM195"/>
</dbReference>
<dbReference type="Proteomes" id="UP000254326">
    <property type="component" value="Unassembled WGS sequence"/>
</dbReference>
<keyword evidence="5" id="KW-0443">Lipid metabolism</keyword>
<comment type="caution">
    <text evidence="9">The sequence shown here is derived from an EMBL/GenBank/DDBJ whole genome shotgun (WGS) entry which is preliminary data.</text>
</comment>
<dbReference type="AlphaFoldDB" id="A0A370U7N7"/>
<protein>
    <submittedName>
        <fullName evidence="9">Sterol desaturase family protein</fullName>
    </submittedName>
</protein>
<keyword evidence="10" id="KW-1185">Reference proteome</keyword>
<gene>
    <name evidence="9" type="ORF">DN730_13580</name>
</gene>
<dbReference type="Pfam" id="PF04116">
    <property type="entry name" value="FA_hydroxylase"/>
    <property type="match status" value="1"/>
</dbReference>
<dbReference type="PANTHER" id="PTHR21624">
    <property type="entry name" value="STEROL DESATURASE-RELATED PROTEIN"/>
    <property type="match status" value="1"/>
</dbReference>
<feature type="transmembrane region" description="Helical" evidence="7">
    <location>
        <begin position="44"/>
        <end position="70"/>
    </location>
</feature>
<keyword evidence="4" id="KW-0560">Oxidoreductase</keyword>
<sequence length="265" mass="30777">MIDYSLRIGIFLLLVSALLIWQWRAPRKPLQQWRLRWRHNISLLVVDSLLVRLCQPLILSFVALLPAFIYAPLPNLPEPIAIIVALVLMDALIYWQHRLFHTVPWLWRLHRVHHSDPELDVSSAVRFHPVEILLSLAIKALAIWLLGIPVLAVLLFDALLNGFAMFNHTNVHIRDKFDQLLRLFVVTPDMHRIHHSRTSQEANSNYGFCLSIWDRLFQSYTPDSEHGDNALNIGMPDTQHYAPKTLLELLKMPFTSLFHRKDSSS</sequence>
<feature type="domain" description="Fatty acid hydroxylase" evidence="8">
    <location>
        <begin position="83"/>
        <end position="218"/>
    </location>
</feature>
<dbReference type="OrthoDB" id="9770329at2"/>
<organism evidence="9 10">
    <name type="scientific">Marinomonas piezotolerans</name>
    <dbReference type="NCBI Taxonomy" id="2213058"/>
    <lineage>
        <taxon>Bacteria</taxon>
        <taxon>Pseudomonadati</taxon>
        <taxon>Pseudomonadota</taxon>
        <taxon>Gammaproteobacteria</taxon>
        <taxon>Oceanospirillales</taxon>
        <taxon>Oceanospirillaceae</taxon>
        <taxon>Marinomonas</taxon>
    </lineage>
</organism>
<proteinExistence type="predicted"/>
<dbReference type="GO" id="GO:0012505">
    <property type="term" value="C:endomembrane system"/>
    <property type="evidence" value="ECO:0007669"/>
    <property type="project" value="UniProtKB-SubCell"/>
</dbReference>
<dbReference type="InterPro" id="IPR006694">
    <property type="entry name" value="Fatty_acid_hydroxylase"/>
</dbReference>
<keyword evidence="6 7" id="KW-0472">Membrane</keyword>
<comment type="subcellular location">
    <subcellularLocation>
        <location evidence="1">Endomembrane system</location>
        <topology evidence="1">Multi-pass membrane protein</topology>
    </subcellularLocation>
</comment>
<evidence type="ECO:0000256" key="3">
    <source>
        <dbReference type="ARBA" id="ARBA00022989"/>
    </source>
</evidence>